<name>A0A1S2VHA6_9BACT</name>
<dbReference type="InterPro" id="IPR020084">
    <property type="entry name" value="NUDIX_hydrolase_CS"/>
</dbReference>
<organism evidence="3 4">
    <name type="scientific">Arsenicibacter rosenii</name>
    <dbReference type="NCBI Taxonomy" id="1750698"/>
    <lineage>
        <taxon>Bacteria</taxon>
        <taxon>Pseudomonadati</taxon>
        <taxon>Bacteroidota</taxon>
        <taxon>Cytophagia</taxon>
        <taxon>Cytophagales</taxon>
        <taxon>Spirosomataceae</taxon>
        <taxon>Arsenicibacter</taxon>
    </lineage>
</organism>
<evidence type="ECO:0000313" key="4">
    <source>
        <dbReference type="Proteomes" id="UP000181790"/>
    </source>
</evidence>
<dbReference type="InterPro" id="IPR000086">
    <property type="entry name" value="NUDIX_hydrolase_dom"/>
</dbReference>
<dbReference type="PROSITE" id="PS51462">
    <property type="entry name" value="NUDIX"/>
    <property type="match status" value="1"/>
</dbReference>
<dbReference type="InterPro" id="IPR015797">
    <property type="entry name" value="NUDIX_hydrolase-like_dom_sf"/>
</dbReference>
<evidence type="ECO:0000259" key="2">
    <source>
        <dbReference type="PROSITE" id="PS51462"/>
    </source>
</evidence>
<comment type="caution">
    <text evidence="3">The sequence shown here is derived from an EMBL/GenBank/DDBJ whole genome shotgun (WGS) entry which is preliminary data.</text>
</comment>
<dbReference type="PROSITE" id="PS00893">
    <property type="entry name" value="NUDIX_BOX"/>
    <property type="match status" value="1"/>
</dbReference>
<dbReference type="CDD" id="cd04692">
    <property type="entry name" value="NUDIX_Hydrolase"/>
    <property type="match status" value="1"/>
</dbReference>
<proteinExistence type="predicted"/>
<dbReference type="Gene3D" id="3.90.79.10">
    <property type="entry name" value="Nucleoside Triphosphate Pyrophosphohydrolase"/>
    <property type="match status" value="1"/>
</dbReference>
<keyword evidence="1" id="KW-0378">Hydrolase</keyword>
<keyword evidence="4" id="KW-1185">Reference proteome</keyword>
<dbReference type="AlphaFoldDB" id="A0A1S2VHA6"/>
<dbReference type="PANTHER" id="PTHR10885">
    <property type="entry name" value="ISOPENTENYL-DIPHOSPHATE DELTA-ISOMERASE"/>
    <property type="match status" value="1"/>
</dbReference>
<sequence>MVLLELFDEANQPLGITKEKAAVHIDGDWHRTSEIVVINPQHEILLSLRHPDKKYLPNFWDVCLGGHLDPGESYESAARRELKEEIGIKPAKGELVYLGVMDVVAIDPACRLIDREHAGVFVWPADVQPDALTMQPDEVADLKWVAIDAVIADIDSELPSLRFTPPHHTYRETLRWVKKWLSTRQA</sequence>
<evidence type="ECO:0000313" key="3">
    <source>
        <dbReference type="EMBL" id="OIN57576.1"/>
    </source>
</evidence>
<dbReference type="GO" id="GO:0016787">
    <property type="term" value="F:hydrolase activity"/>
    <property type="evidence" value="ECO:0007669"/>
    <property type="project" value="UniProtKB-KW"/>
</dbReference>
<dbReference type="Proteomes" id="UP000181790">
    <property type="component" value="Unassembled WGS sequence"/>
</dbReference>
<gene>
    <name evidence="3" type="ORF">BLX24_19015</name>
</gene>
<feature type="domain" description="Nudix hydrolase" evidence="2">
    <location>
        <begin position="28"/>
        <end position="169"/>
    </location>
</feature>
<reference evidence="3 4" key="1">
    <citation type="submission" date="2016-10" db="EMBL/GenBank/DDBJ databases">
        <title>Arsenicibacter rosenii gen. nov., sp. nov., an efficient arsenic-methylating bacterium isolated from an arsenic-contaminated paddy soil.</title>
        <authorList>
            <person name="Huang K."/>
        </authorList>
    </citation>
    <scope>NUCLEOTIDE SEQUENCE [LARGE SCALE GENOMIC DNA]</scope>
    <source>
        <strain evidence="3 4">SM-1</strain>
    </source>
</reference>
<dbReference type="SUPFAM" id="SSF55811">
    <property type="entry name" value="Nudix"/>
    <property type="match status" value="1"/>
</dbReference>
<dbReference type="OrthoDB" id="9786032at2"/>
<evidence type="ECO:0000256" key="1">
    <source>
        <dbReference type="ARBA" id="ARBA00022801"/>
    </source>
</evidence>
<dbReference type="EMBL" id="MORL01000011">
    <property type="protein sequence ID" value="OIN57576.1"/>
    <property type="molecule type" value="Genomic_DNA"/>
</dbReference>
<dbReference type="Pfam" id="PF00293">
    <property type="entry name" value="NUDIX"/>
    <property type="match status" value="1"/>
</dbReference>
<protein>
    <recommendedName>
        <fullName evidence="2">Nudix hydrolase domain-containing protein</fullName>
    </recommendedName>
</protein>
<dbReference type="PANTHER" id="PTHR10885:SF0">
    <property type="entry name" value="ISOPENTENYL-DIPHOSPHATE DELTA-ISOMERASE"/>
    <property type="match status" value="1"/>
</dbReference>
<dbReference type="RefSeq" id="WP_071504781.1">
    <property type="nucleotide sequence ID" value="NZ_MORL01000011.1"/>
</dbReference>
<accession>A0A1S2VHA6</accession>